<proteinExistence type="predicted"/>
<accession>A0A0N0NRQ2</accession>
<sequence length="183" mass="20546">MNPKYMRPPPQLYFQPLNVYDYPTPIMTRMYQPVVQVQYSYAPLPEHNPILAQHTRVRHPATRQSEPQIRWFRTDTGENIEEPHSRSRNHSNRRGPATNPPLQPTLICTMPPAWVGTVPDDIHITAVGGGRVEALTDTSHITGHAGMGIMDVDMGDNAMAAVQEGQIELSDGFLDLLKQVEIS</sequence>
<dbReference type="Proteomes" id="UP000038010">
    <property type="component" value="Unassembled WGS sequence"/>
</dbReference>
<evidence type="ECO:0000313" key="2">
    <source>
        <dbReference type="EMBL" id="KPI45361.1"/>
    </source>
</evidence>
<feature type="region of interest" description="Disordered" evidence="1">
    <location>
        <begin position="72"/>
        <end position="103"/>
    </location>
</feature>
<keyword evidence="3" id="KW-1185">Reference proteome</keyword>
<dbReference type="GeneID" id="28734767"/>
<organism evidence="2 3">
    <name type="scientific">Cyphellophora attinorum</name>
    <dbReference type="NCBI Taxonomy" id="1664694"/>
    <lineage>
        <taxon>Eukaryota</taxon>
        <taxon>Fungi</taxon>
        <taxon>Dikarya</taxon>
        <taxon>Ascomycota</taxon>
        <taxon>Pezizomycotina</taxon>
        <taxon>Eurotiomycetes</taxon>
        <taxon>Chaetothyriomycetidae</taxon>
        <taxon>Chaetothyriales</taxon>
        <taxon>Cyphellophoraceae</taxon>
        <taxon>Cyphellophora</taxon>
    </lineage>
</organism>
<dbReference type="AlphaFoldDB" id="A0A0N0NRQ2"/>
<dbReference type="RefSeq" id="XP_018005324.1">
    <property type="nucleotide sequence ID" value="XM_018142887.1"/>
</dbReference>
<dbReference type="VEuPathDB" id="FungiDB:AB675_2880"/>
<evidence type="ECO:0000313" key="3">
    <source>
        <dbReference type="Proteomes" id="UP000038010"/>
    </source>
</evidence>
<feature type="compositionally biased region" description="Basic and acidic residues" evidence="1">
    <location>
        <begin position="72"/>
        <end position="85"/>
    </location>
</feature>
<gene>
    <name evidence="2" type="ORF">AB675_2880</name>
</gene>
<comment type="caution">
    <text evidence="2">The sequence shown here is derived from an EMBL/GenBank/DDBJ whole genome shotgun (WGS) entry which is preliminary data.</text>
</comment>
<evidence type="ECO:0000256" key="1">
    <source>
        <dbReference type="SAM" id="MobiDB-lite"/>
    </source>
</evidence>
<reference evidence="2 3" key="1">
    <citation type="submission" date="2015-06" db="EMBL/GenBank/DDBJ databases">
        <title>Draft genome of the ant-associated black yeast Phialophora attae CBS 131958.</title>
        <authorList>
            <person name="Moreno L.F."/>
            <person name="Stielow B.J."/>
            <person name="de Hoog S."/>
            <person name="Vicente V.A."/>
            <person name="Weiss V.A."/>
            <person name="de Vries M."/>
            <person name="Cruz L.M."/>
            <person name="Souza E.M."/>
        </authorList>
    </citation>
    <scope>NUCLEOTIDE SEQUENCE [LARGE SCALE GENOMIC DNA]</scope>
    <source>
        <strain evidence="2 3">CBS 131958</strain>
    </source>
</reference>
<protein>
    <submittedName>
        <fullName evidence="2">Uncharacterized protein</fullName>
    </submittedName>
</protein>
<name>A0A0N0NRQ2_9EURO</name>
<dbReference type="EMBL" id="LFJN01000002">
    <property type="protein sequence ID" value="KPI45361.1"/>
    <property type="molecule type" value="Genomic_DNA"/>
</dbReference>